<dbReference type="EMBL" id="DPIY01000012">
    <property type="protein sequence ID" value="HCT58858.1"/>
    <property type="molecule type" value="Genomic_DNA"/>
</dbReference>
<protein>
    <submittedName>
        <fullName evidence="4">KR domain-containing protein</fullName>
    </submittedName>
</protein>
<evidence type="ECO:0000256" key="1">
    <source>
        <dbReference type="ARBA" id="ARBA00006484"/>
    </source>
</evidence>
<dbReference type="Pfam" id="PF00106">
    <property type="entry name" value="adh_short"/>
    <property type="match status" value="1"/>
</dbReference>
<name>A0A3D4VDZ8_9BACT</name>
<evidence type="ECO:0000256" key="2">
    <source>
        <dbReference type="ARBA" id="ARBA00023002"/>
    </source>
</evidence>
<proteinExistence type="inferred from homology"/>
<dbReference type="PANTHER" id="PTHR44169">
    <property type="entry name" value="NADPH-DEPENDENT 1-ACYLDIHYDROXYACETONE PHOSPHATE REDUCTASE"/>
    <property type="match status" value="1"/>
</dbReference>
<evidence type="ECO:0000313" key="4">
    <source>
        <dbReference type="EMBL" id="HCT58858.1"/>
    </source>
</evidence>
<evidence type="ECO:0000313" key="5">
    <source>
        <dbReference type="Proteomes" id="UP000264071"/>
    </source>
</evidence>
<dbReference type="InterPro" id="IPR002347">
    <property type="entry name" value="SDR_fam"/>
</dbReference>
<dbReference type="AlphaFoldDB" id="A0A3D4VDZ8"/>
<keyword evidence="2" id="KW-0560">Oxidoreductase</keyword>
<dbReference type="InterPro" id="IPR036291">
    <property type="entry name" value="NAD(P)-bd_dom_sf"/>
</dbReference>
<organism evidence="4 5">
    <name type="scientific">Gemmatimonas aurantiaca</name>
    <dbReference type="NCBI Taxonomy" id="173480"/>
    <lineage>
        <taxon>Bacteria</taxon>
        <taxon>Pseudomonadati</taxon>
        <taxon>Gemmatimonadota</taxon>
        <taxon>Gemmatimonadia</taxon>
        <taxon>Gemmatimonadales</taxon>
        <taxon>Gemmatimonadaceae</taxon>
        <taxon>Gemmatimonas</taxon>
    </lineage>
</organism>
<reference evidence="4 5" key="1">
    <citation type="journal article" date="2018" name="Nat. Biotechnol.">
        <title>A standardized bacterial taxonomy based on genome phylogeny substantially revises the tree of life.</title>
        <authorList>
            <person name="Parks D.H."/>
            <person name="Chuvochina M."/>
            <person name="Waite D.W."/>
            <person name="Rinke C."/>
            <person name="Skarshewski A."/>
            <person name="Chaumeil P.A."/>
            <person name="Hugenholtz P."/>
        </authorList>
    </citation>
    <scope>NUCLEOTIDE SEQUENCE [LARGE SCALE GENOMIC DNA]</scope>
    <source>
        <strain evidence="4">UBA8844</strain>
    </source>
</reference>
<dbReference type="OMA" id="WVNGGEL"/>
<dbReference type="PRINTS" id="PR00080">
    <property type="entry name" value="SDRFAMILY"/>
</dbReference>
<comment type="similarity">
    <text evidence="1 3">Belongs to the short-chain dehydrogenases/reductases (SDR) family.</text>
</comment>
<sequence>MSQSIAGSVAFVTGANRGLGAALVQSLLSRGAQKVYAAARSLDSLETLVATGEGKVVPVQLDVTDTEAIRAAAALATDTTLLINNAGIVAAAFRPITEAATVDDLRRELDVNAIAPHAITQAFASTLIASTQTSPVSTPRRAAVVNIASVVSFVSFPAAPTYSASKATTHSLTQGWRHTLAPHGVDVLGAYPGPVDTDMGRDLPIDKTPALDVANAILDGIEAGTQEILPDVVALAQGAQYLANPKALEQQVSQQMSQEMATV</sequence>
<comment type="caution">
    <text evidence="4">The sequence shown here is derived from an EMBL/GenBank/DDBJ whole genome shotgun (WGS) entry which is preliminary data.</text>
</comment>
<dbReference type="Proteomes" id="UP000264071">
    <property type="component" value="Unassembled WGS sequence"/>
</dbReference>
<dbReference type="Gene3D" id="3.40.50.720">
    <property type="entry name" value="NAD(P)-binding Rossmann-like Domain"/>
    <property type="match status" value="1"/>
</dbReference>
<dbReference type="SUPFAM" id="SSF51735">
    <property type="entry name" value="NAD(P)-binding Rossmann-fold domains"/>
    <property type="match status" value="1"/>
</dbReference>
<gene>
    <name evidence="4" type="ORF">DGD08_16785</name>
</gene>
<dbReference type="GO" id="GO:0016491">
    <property type="term" value="F:oxidoreductase activity"/>
    <property type="evidence" value="ECO:0007669"/>
    <property type="project" value="UniProtKB-KW"/>
</dbReference>
<dbReference type="PRINTS" id="PR00081">
    <property type="entry name" value="GDHRDH"/>
</dbReference>
<accession>A0A3D4VDZ8</accession>
<evidence type="ECO:0000256" key="3">
    <source>
        <dbReference type="RuleBase" id="RU000363"/>
    </source>
</evidence>
<dbReference type="PANTHER" id="PTHR44169:SF6">
    <property type="entry name" value="NADPH-DEPENDENT 1-ACYLDIHYDROXYACETONE PHOSPHATE REDUCTASE"/>
    <property type="match status" value="1"/>
</dbReference>